<keyword evidence="7" id="KW-0472">Membrane</keyword>
<dbReference type="SUPFAM" id="SSF56235">
    <property type="entry name" value="N-terminal nucleophile aminohydrolases (Ntn hydrolases)"/>
    <property type="match status" value="1"/>
</dbReference>
<dbReference type="Pfam" id="PF01804">
    <property type="entry name" value="Penicil_amidase"/>
    <property type="match status" value="1"/>
</dbReference>
<reference evidence="7 8" key="1">
    <citation type="submission" date="2015-08" db="EMBL/GenBank/DDBJ databases">
        <authorList>
            <person name="Babu N.S."/>
            <person name="Beckwith C.J."/>
            <person name="Beseler K.G."/>
            <person name="Brison A."/>
            <person name="Carone J.V."/>
            <person name="Caskin T.P."/>
            <person name="Diamond M."/>
            <person name="Durham M.E."/>
            <person name="Foxe J.M."/>
            <person name="Go M."/>
            <person name="Henderson B.A."/>
            <person name="Jones I.B."/>
            <person name="McGettigan J.A."/>
            <person name="Micheletti S.J."/>
            <person name="Nasrallah M.E."/>
            <person name="Ortiz D."/>
            <person name="Piller C.R."/>
            <person name="Privatt S.R."/>
            <person name="Schneider S.L."/>
            <person name="Sharp S."/>
            <person name="Smith T.C."/>
            <person name="Stanton J.D."/>
            <person name="Ullery H.E."/>
            <person name="Wilson R.J."/>
            <person name="Serrano M.G."/>
            <person name="Buck G."/>
            <person name="Lee V."/>
            <person name="Wang Y."/>
            <person name="Carvalho R."/>
            <person name="Voegtly L."/>
            <person name="Shi R."/>
            <person name="Duckworth R."/>
            <person name="Johnson A."/>
            <person name="Loviza R."/>
            <person name="Walstead R."/>
            <person name="Shah Z."/>
            <person name="Kiflezghi M."/>
            <person name="Wade K."/>
            <person name="Ball S.L."/>
            <person name="Bradley K.W."/>
            <person name="Asai D.J."/>
            <person name="Bowman C.A."/>
            <person name="Russell D.A."/>
            <person name="Pope W.H."/>
            <person name="Jacobs-Sera D."/>
            <person name="Hendrix R.W."/>
            <person name="Hatfull G.F."/>
        </authorList>
    </citation>
    <scope>NUCLEOTIDE SEQUENCE [LARGE SCALE GENOMIC DNA]</scope>
    <source>
        <strain evidence="7 8">DSM 27648</strain>
    </source>
</reference>
<organism evidence="7 8">
    <name type="scientific">Labilithrix luteola</name>
    <dbReference type="NCBI Taxonomy" id="1391654"/>
    <lineage>
        <taxon>Bacteria</taxon>
        <taxon>Pseudomonadati</taxon>
        <taxon>Myxococcota</taxon>
        <taxon>Polyangia</taxon>
        <taxon>Polyangiales</taxon>
        <taxon>Labilitrichaceae</taxon>
        <taxon>Labilithrix</taxon>
    </lineage>
</organism>
<dbReference type="InterPro" id="IPR043147">
    <property type="entry name" value="Penicillin_amidase_A-knob"/>
</dbReference>
<dbReference type="InterPro" id="IPR002692">
    <property type="entry name" value="S45"/>
</dbReference>
<evidence type="ECO:0000256" key="5">
    <source>
        <dbReference type="SAM" id="MobiDB-lite"/>
    </source>
</evidence>
<dbReference type="Gene3D" id="2.30.120.10">
    <property type="match status" value="1"/>
</dbReference>
<feature type="region of interest" description="Disordered" evidence="5">
    <location>
        <begin position="35"/>
        <end position="62"/>
    </location>
</feature>
<keyword evidence="7" id="KW-0812">Transmembrane</keyword>
<evidence type="ECO:0000256" key="4">
    <source>
        <dbReference type="ARBA" id="ARBA00023145"/>
    </source>
</evidence>
<dbReference type="EMBL" id="CP012333">
    <property type="protein sequence ID" value="AKU99451.1"/>
    <property type="molecule type" value="Genomic_DNA"/>
</dbReference>
<dbReference type="InterPro" id="IPR023343">
    <property type="entry name" value="Penicillin_amidase_dom1"/>
</dbReference>
<gene>
    <name evidence="7" type="ORF">AKJ09_06115</name>
</gene>
<name>A0A0K1Q1E0_9BACT</name>
<dbReference type="GO" id="GO:0016811">
    <property type="term" value="F:hydrolase activity, acting on carbon-nitrogen (but not peptide) bonds, in linear amides"/>
    <property type="evidence" value="ECO:0007669"/>
    <property type="project" value="InterPro"/>
</dbReference>
<accession>A0A0K1Q1E0</accession>
<sequence>MRARNHRAMTNPHRFRLLALGSLVLGLVAASACSSDDNEATTGGDVDGGKTDGGGGGDAAPLEPFKATVRRTTAGVPHVKADDFGGAGYGYGYAFAEDNLCVLAEEITTVRGERSKYFGDKPYDLGNTASRSNVGSDAYYKMEFTKEVADSYREATPPDAQAMVRGFAAGVSRFVRELKAGQHAGLHAACRDAGWVREISDEDLYLRFYKLNLLASSATFIDGIVAAQPPGASNGFAPSSPSAGGNASRPSAAEMSKAFETWAPKFVAHREGDLGSNMYAFGSDVTGGAGIQFGNPHFPWYGGERLYQIHLTVPGKMDIQGSTLYGVPVVLIGFTQNFAWSHTVSTAYRFTPYQLKLKPGDPLTYIKDGQEKKITPHDMEIEVKQDDGSIQKKTVRLYTSEYGPMIYLGNSFFDWTDTVAYTIRDANAENNRLIRHFFRWNTAKSLDEFKQIHKEEVAVPWVNTTAADRDGNVYYGDITVVPNVPDALATSCSVGLASQVLNDQAQGLPLLDGSKAACDWQIDADSPQPGIFGAGHLPTLASKDYVVNCNDSYWLSNPKTPVTGFAKIIGQIDYAQSLRTRMCHQQVTDRLAGTDGLSGQGITVENVKEMVLRSRVYSAEKSRDAVTTAFCTNPTIELTKDPLTSEVLSPAVQVPVTDACTALKAWDTRNNADSKGSLLWDEFWLRVIAVQSKVRVYNTAFDPKDPLNTPRDIKVDEPLLAQAFAAAVRSVAQAGFAFDAPRSQFAYREGKNGEHIAIPGGFQRTGNFTIAQKDDIALKAGEGYGAMQFGNSYMQVVGFTPTGVDANTFVTYSESSDPGSDRYDDYTRLYSQKQWLKAAFSEDEVAADTKSTLDLEQ</sequence>
<dbReference type="InterPro" id="IPR043146">
    <property type="entry name" value="Penicillin_amidase_N_B-knob"/>
</dbReference>
<keyword evidence="4" id="KW-0865">Zymogen</keyword>
<evidence type="ECO:0000256" key="6">
    <source>
        <dbReference type="SAM" id="SignalP"/>
    </source>
</evidence>
<keyword evidence="3" id="KW-0378">Hydrolase</keyword>
<dbReference type="PANTHER" id="PTHR34218">
    <property type="entry name" value="PEPTIDASE S45 PENICILLIN AMIDASE"/>
    <property type="match status" value="1"/>
</dbReference>
<proteinExistence type="inferred from homology"/>
<evidence type="ECO:0000313" key="8">
    <source>
        <dbReference type="Proteomes" id="UP000064967"/>
    </source>
</evidence>
<protein>
    <submittedName>
        <fullName evidence="7">Putative ACULEACIN A ACYLASE TRANSMEMBRANE PROTEIN</fullName>
    </submittedName>
</protein>
<evidence type="ECO:0000256" key="1">
    <source>
        <dbReference type="ARBA" id="ARBA00006586"/>
    </source>
</evidence>
<dbReference type="InterPro" id="IPR029055">
    <property type="entry name" value="Ntn_hydrolases_N"/>
</dbReference>
<dbReference type="Gene3D" id="1.10.439.10">
    <property type="entry name" value="Penicillin Amidohydrolase, domain 1"/>
    <property type="match status" value="1"/>
</dbReference>
<dbReference type="GO" id="GO:0017000">
    <property type="term" value="P:antibiotic biosynthetic process"/>
    <property type="evidence" value="ECO:0007669"/>
    <property type="project" value="InterPro"/>
</dbReference>
<comment type="similarity">
    <text evidence="1">Belongs to the peptidase S45 family.</text>
</comment>
<dbReference type="Gene3D" id="3.60.20.10">
    <property type="entry name" value="Glutamine Phosphoribosylpyrophosphate, subunit 1, domain 1"/>
    <property type="match status" value="1"/>
</dbReference>
<evidence type="ECO:0000256" key="2">
    <source>
        <dbReference type="ARBA" id="ARBA00022729"/>
    </source>
</evidence>
<dbReference type="PATRIC" id="fig|1391654.3.peg.6201"/>
<dbReference type="KEGG" id="llu:AKJ09_06115"/>
<evidence type="ECO:0000256" key="3">
    <source>
        <dbReference type="ARBA" id="ARBA00022801"/>
    </source>
</evidence>
<dbReference type="Proteomes" id="UP000064967">
    <property type="component" value="Chromosome"/>
</dbReference>
<dbReference type="PROSITE" id="PS51257">
    <property type="entry name" value="PROKAR_LIPOPROTEIN"/>
    <property type="match status" value="1"/>
</dbReference>
<dbReference type="PANTHER" id="PTHR34218:SF3">
    <property type="entry name" value="ACYL-HOMOSERINE LACTONE ACYLASE PVDQ"/>
    <property type="match status" value="1"/>
</dbReference>
<feature type="chain" id="PRO_5005466629" evidence="6">
    <location>
        <begin position="35"/>
        <end position="857"/>
    </location>
</feature>
<feature type="signal peptide" evidence="6">
    <location>
        <begin position="1"/>
        <end position="34"/>
    </location>
</feature>
<keyword evidence="2 6" id="KW-0732">Signal</keyword>
<keyword evidence="8" id="KW-1185">Reference proteome</keyword>
<dbReference type="AlphaFoldDB" id="A0A0K1Q1E0"/>
<evidence type="ECO:0000313" key="7">
    <source>
        <dbReference type="EMBL" id="AKU99451.1"/>
    </source>
</evidence>
<dbReference type="Gene3D" id="1.10.1400.10">
    <property type="match status" value="1"/>
</dbReference>
<dbReference type="STRING" id="1391654.AKJ09_06115"/>